<dbReference type="OrthoDB" id="2525787at2759"/>
<dbReference type="GO" id="GO:0016020">
    <property type="term" value="C:membrane"/>
    <property type="evidence" value="ECO:0007669"/>
    <property type="project" value="InterPro"/>
</dbReference>
<evidence type="ECO:0000313" key="3">
    <source>
        <dbReference type="EMBL" id="KZP14639.1"/>
    </source>
</evidence>
<organism evidence="3 4">
    <name type="scientific">Athelia psychrophila</name>
    <dbReference type="NCBI Taxonomy" id="1759441"/>
    <lineage>
        <taxon>Eukaryota</taxon>
        <taxon>Fungi</taxon>
        <taxon>Dikarya</taxon>
        <taxon>Basidiomycota</taxon>
        <taxon>Agaricomycotina</taxon>
        <taxon>Agaricomycetes</taxon>
        <taxon>Agaricomycetidae</taxon>
        <taxon>Atheliales</taxon>
        <taxon>Atheliaceae</taxon>
        <taxon>Athelia</taxon>
    </lineage>
</organism>
<reference evidence="3 4" key="1">
    <citation type="journal article" date="2016" name="Mol. Biol. Evol.">
        <title>Comparative Genomics of Early-Diverging Mushroom-Forming Fungi Provides Insights into the Origins of Lignocellulose Decay Capabilities.</title>
        <authorList>
            <person name="Nagy L.G."/>
            <person name="Riley R."/>
            <person name="Tritt A."/>
            <person name="Adam C."/>
            <person name="Daum C."/>
            <person name="Floudas D."/>
            <person name="Sun H."/>
            <person name="Yadav J.S."/>
            <person name="Pangilinan J."/>
            <person name="Larsson K.H."/>
            <person name="Matsuura K."/>
            <person name="Barry K."/>
            <person name="Labutti K."/>
            <person name="Kuo R."/>
            <person name="Ohm R.A."/>
            <person name="Bhattacharya S.S."/>
            <person name="Shirouzu T."/>
            <person name="Yoshinaga Y."/>
            <person name="Martin F.M."/>
            <person name="Grigoriev I.V."/>
            <person name="Hibbett D.S."/>
        </authorList>
    </citation>
    <scope>NUCLEOTIDE SEQUENCE [LARGE SCALE GENOMIC DNA]</scope>
    <source>
        <strain evidence="3 4">CBS 109695</strain>
    </source>
</reference>
<evidence type="ECO:0008006" key="5">
    <source>
        <dbReference type="Google" id="ProtNLM"/>
    </source>
</evidence>
<feature type="signal peptide" evidence="2">
    <location>
        <begin position="1"/>
        <end position="30"/>
    </location>
</feature>
<keyword evidence="2" id="KW-0732">Signal</keyword>
<accession>A0A166DF68</accession>
<sequence>MFSHSFSFVQTVTITLIIWACLLQISLAQGQEQEVVCKPFGLCEPCPEDALHEPFCKPFGNRRLLHCSTAPHPPGSPPPHRPAPKGPPLHNSHATHGAISDVRSSVTQGETPAWESCGRIVDVEQADFWEFVACNAALAVVSLLVVAARSKRLQALRGRQLAARIGLIRSDGSIGS</sequence>
<feature type="chain" id="PRO_5007872136" description="CDR ABC transporter domain-containing protein" evidence="2">
    <location>
        <begin position="31"/>
        <end position="176"/>
    </location>
</feature>
<feature type="compositionally biased region" description="Pro residues" evidence="1">
    <location>
        <begin position="71"/>
        <end position="87"/>
    </location>
</feature>
<evidence type="ECO:0000313" key="4">
    <source>
        <dbReference type="Proteomes" id="UP000076532"/>
    </source>
</evidence>
<keyword evidence="4" id="KW-1185">Reference proteome</keyword>
<name>A0A166DF68_9AGAM</name>
<proteinExistence type="predicted"/>
<gene>
    <name evidence="3" type="ORF">FIBSPDRAFT_796471</name>
</gene>
<dbReference type="AlphaFoldDB" id="A0A166DF68"/>
<evidence type="ECO:0000256" key="2">
    <source>
        <dbReference type="SAM" id="SignalP"/>
    </source>
</evidence>
<dbReference type="STRING" id="436010.A0A166DF68"/>
<dbReference type="EMBL" id="KV417614">
    <property type="protein sequence ID" value="KZP14639.1"/>
    <property type="molecule type" value="Genomic_DNA"/>
</dbReference>
<protein>
    <recommendedName>
        <fullName evidence="5">CDR ABC transporter domain-containing protein</fullName>
    </recommendedName>
</protein>
<dbReference type="InterPro" id="IPR008657">
    <property type="entry name" value="JTB"/>
</dbReference>
<evidence type="ECO:0000256" key="1">
    <source>
        <dbReference type="SAM" id="MobiDB-lite"/>
    </source>
</evidence>
<feature type="region of interest" description="Disordered" evidence="1">
    <location>
        <begin position="67"/>
        <end position="95"/>
    </location>
</feature>
<dbReference type="Proteomes" id="UP000076532">
    <property type="component" value="Unassembled WGS sequence"/>
</dbReference>
<dbReference type="Pfam" id="PF05439">
    <property type="entry name" value="JTB"/>
    <property type="match status" value="1"/>
</dbReference>